<feature type="chain" id="PRO_5042928464" evidence="1">
    <location>
        <begin position="25"/>
        <end position="299"/>
    </location>
</feature>
<evidence type="ECO:0000256" key="1">
    <source>
        <dbReference type="SAM" id="SignalP"/>
    </source>
</evidence>
<protein>
    <submittedName>
        <fullName evidence="2">ABC-type Zn uptake system ZnuABC, Zn-binding component ZnuA</fullName>
    </submittedName>
</protein>
<reference evidence="2 3" key="1">
    <citation type="submission" date="2016-10" db="EMBL/GenBank/DDBJ databases">
        <authorList>
            <person name="Varghese N."/>
            <person name="Submissions S."/>
        </authorList>
    </citation>
    <scope>NUCLEOTIDE SEQUENCE [LARGE SCALE GENOMIC DNA]</scope>
    <source>
        <strain evidence="2 3">LMG 18378</strain>
    </source>
</reference>
<dbReference type="Gene3D" id="3.40.50.1980">
    <property type="entry name" value="Nitrogenase molybdenum iron protein domain"/>
    <property type="match status" value="1"/>
</dbReference>
<feature type="signal peptide" evidence="1">
    <location>
        <begin position="1"/>
        <end position="24"/>
    </location>
</feature>
<dbReference type="InterPro" id="IPR050492">
    <property type="entry name" value="Bact_metal-bind_prot9"/>
</dbReference>
<dbReference type="Pfam" id="PF01297">
    <property type="entry name" value="ZnuA"/>
    <property type="match status" value="1"/>
</dbReference>
<keyword evidence="1" id="KW-0732">Signal</keyword>
<dbReference type="Proteomes" id="UP000183385">
    <property type="component" value="Unassembled WGS sequence"/>
</dbReference>
<dbReference type="PANTHER" id="PTHR42953:SF4">
    <property type="entry name" value="METAL ABC TRANSPORTER SUBSTRATE-BINDING PROTEIN"/>
    <property type="match status" value="1"/>
</dbReference>
<comment type="caution">
    <text evidence="2">The sequence shown here is derived from an EMBL/GenBank/DDBJ whole genome shotgun (WGS) entry which is preliminary data.</text>
</comment>
<dbReference type="PANTHER" id="PTHR42953">
    <property type="entry name" value="HIGH-AFFINITY ZINC UPTAKE SYSTEM PROTEIN ZNUA-RELATED"/>
    <property type="match status" value="1"/>
</dbReference>
<dbReference type="GO" id="GO:0030001">
    <property type="term" value="P:metal ion transport"/>
    <property type="evidence" value="ECO:0007669"/>
    <property type="project" value="InterPro"/>
</dbReference>
<dbReference type="AlphaFoldDB" id="A0AAQ1KPF6"/>
<organism evidence="2 3">
    <name type="scientific">Pseudomonas citronellolis</name>
    <dbReference type="NCBI Taxonomy" id="53408"/>
    <lineage>
        <taxon>Bacteria</taxon>
        <taxon>Pseudomonadati</taxon>
        <taxon>Pseudomonadota</taxon>
        <taxon>Gammaproteobacteria</taxon>
        <taxon>Pseudomonadales</taxon>
        <taxon>Pseudomonadaceae</taxon>
        <taxon>Pseudomonas</taxon>
    </lineage>
</organism>
<evidence type="ECO:0000313" key="2">
    <source>
        <dbReference type="EMBL" id="SFD82328.1"/>
    </source>
</evidence>
<evidence type="ECO:0000313" key="3">
    <source>
        <dbReference type="Proteomes" id="UP000183385"/>
    </source>
</evidence>
<dbReference type="GO" id="GO:0046872">
    <property type="term" value="F:metal ion binding"/>
    <property type="evidence" value="ECO:0007669"/>
    <property type="project" value="InterPro"/>
</dbReference>
<dbReference type="SUPFAM" id="SSF53807">
    <property type="entry name" value="Helical backbone' metal receptor"/>
    <property type="match status" value="1"/>
</dbReference>
<dbReference type="EMBL" id="FOLS01000039">
    <property type="protein sequence ID" value="SFD82328.1"/>
    <property type="molecule type" value="Genomic_DNA"/>
</dbReference>
<gene>
    <name evidence="2" type="ORF">SAMN05216577_13922</name>
</gene>
<accession>A0AAQ1KPF6</accession>
<keyword evidence="3" id="KW-1185">Reference proteome</keyword>
<proteinExistence type="predicted"/>
<sequence length="299" mass="31595">MTFRPHALVLLLALAGAPLPAALAAEAAPPSVLASLPVTYSLAERLLAGTEVRLQLIAPENLPASRQAAYFGGRGAAALARAAGQADAVIDLRSLWTEDPLYPLARRSNIRIVEIDAARPLDGALPGVALRPGSDIHAYPWLNPTNLGRMADVLGADLERLAPAVRPRIQANLAALKRQLLDASARQEARLAQLPNLTVVSLSERLGYLLDGLNLDPLELPLPADDAWDEARIQAFVEELKAQDVALVVHHREPPKPLVEAIGASGARLLVIDSDAADPVQAVAEDLGRIVEALAAANG</sequence>
<name>A0AAQ1KPF6_9PSED</name>
<dbReference type="RefSeq" id="WP_074985183.1">
    <property type="nucleotide sequence ID" value="NZ_BGPP01000003.1"/>
</dbReference>
<dbReference type="InterPro" id="IPR006127">
    <property type="entry name" value="ZnuA-like"/>
</dbReference>